<dbReference type="RefSeq" id="WP_345467936.1">
    <property type="nucleotide sequence ID" value="NZ_BAABRP010000024.1"/>
</dbReference>
<dbReference type="Proteomes" id="UP001401887">
    <property type="component" value="Unassembled WGS sequence"/>
</dbReference>
<organism evidence="1 2">
    <name type="scientific">Deinococcus carri</name>
    <dbReference type="NCBI Taxonomy" id="1211323"/>
    <lineage>
        <taxon>Bacteria</taxon>
        <taxon>Thermotogati</taxon>
        <taxon>Deinococcota</taxon>
        <taxon>Deinococci</taxon>
        <taxon>Deinococcales</taxon>
        <taxon>Deinococcaceae</taxon>
        <taxon>Deinococcus</taxon>
    </lineage>
</organism>
<proteinExistence type="predicted"/>
<reference evidence="1 2" key="1">
    <citation type="submission" date="2024-02" db="EMBL/GenBank/DDBJ databases">
        <title>Deinococcus carri NBRC 110142.</title>
        <authorList>
            <person name="Ichikawa N."/>
            <person name="Katano-Makiyama Y."/>
            <person name="Hidaka K."/>
        </authorList>
    </citation>
    <scope>NUCLEOTIDE SEQUENCE [LARGE SCALE GENOMIC DNA]</scope>
    <source>
        <strain evidence="1 2">NBRC 110142</strain>
    </source>
</reference>
<evidence type="ECO:0000313" key="2">
    <source>
        <dbReference type="Proteomes" id="UP001401887"/>
    </source>
</evidence>
<protein>
    <submittedName>
        <fullName evidence="1">Uncharacterized protein</fullName>
    </submittedName>
</protein>
<gene>
    <name evidence="1" type="ORF">Dcar01_03559</name>
</gene>
<name>A0ABP9WBV1_9DEIO</name>
<sequence length="72" mass="8230">MAAHNGTRARLWRLYQTFSALDAPLVSRALGLGLPSVNLALWGLVQTGHVRPVRRTRQTRRPYTRTEYRRAA</sequence>
<evidence type="ECO:0000313" key="1">
    <source>
        <dbReference type="EMBL" id="GAA5514798.1"/>
    </source>
</evidence>
<keyword evidence="2" id="KW-1185">Reference proteome</keyword>
<comment type="caution">
    <text evidence="1">The sequence shown here is derived from an EMBL/GenBank/DDBJ whole genome shotgun (WGS) entry which is preliminary data.</text>
</comment>
<accession>A0ABP9WBV1</accession>
<dbReference type="EMBL" id="BAABRP010000024">
    <property type="protein sequence ID" value="GAA5514798.1"/>
    <property type="molecule type" value="Genomic_DNA"/>
</dbReference>